<feature type="compositionally biased region" description="Polar residues" evidence="1">
    <location>
        <begin position="211"/>
        <end position="230"/>
    </location>
</feature>
<keyword evidence="3" id="KW-1185">Reference proteome</keyword>
<reference evidence="2 3" key="1">
    <citation type="submission" date="2022-12" db="EMBL/GenBank/DDBJ databases">
        <title>Genomic features and morphological characterization of a novel Knufia sp. strain isolated from spacecraft assembly facility.</title>
        <authorList>
            <person name="Teixeira M."/>
            <person name="Chander A.M."/>
            <person name="Stajich J.E."/>
            <person name="Venkateswaran K."/>
        </authorList>
    </citation>
    <scope>NUCLEOTIDE SEQUENCE [LARGE SCALE GENOMIC DNA]</scope>
    <source>
        <strain evidence="2 3">FJI-L2-BK-P2</strain>
    </source>
</reference>
<feature type="region of interest" description="Disordered" evidence="1">
    <location>
        <begin position="211"/>
        <end position="236"/>
    </location>
</feature>
<protein>
    <submittedName>
        <fullName evidence="2">Uncharacterized protein</fullName>
    </submittedName>
</protein>
<proteinExistence type="predicted"/>
<dbReference type="Proteomes" id="UP001316803">
    <property type="component" value="Unassembled WGS sequence"/>
</dbReference>
<name>A0AAN8I5X0_9EURO</name>
<evidence type="ECO:0000256" key="1">
    <source>
        <dbReference type="SAM" id="MobiDB-lite"/>
    </source>
</evidence>
<dbReference type="AlphaFoldDB" id="A0AAN8I5X0"/>
<organism evidence="2 3">
    <name type="scientific">Knufia fluminis</name>
    <dbReference type="NCBI Taxonomy" id="191047"/>
    <lineage>
        <taxon>Eukaryota</taxon>
        <taxon>Fungi</taxon>
        <taxon>Dikarya</taxon>
        <taxon>Ascomycota</taxon>
        <taxon>Pezizomycotina</taxon>
        <taxon>Eurotiomycetes</taxon>
        <taxon>Chaetothyriomycetidae</taxon>
        <taxon>Chaetothyriales</taxon>
        <taxon>Trichomeriaceae</taxon>
        <taxon>Knufia</taxon>
    </lineage>
</organism>
<accession>A0AAN8I5X0</accession>
<sequence>MSAATRRITLAARFAGVAQKSPISAASRLSSTIVSTSLRPICIAHSMVLSDLSYHNSQRSTRRALRRETEQPARASSSLSLRPEDSASNIGFAMQNAMVGWPQQYPAPAAPQTTFERLRATSPWSPAPSTMAQPIPLPTHHPPPPSSVYSQPSAYPYPMPTTANQYTNAAPEIQQPQVSSNQPWLDHPQPPPPVAHSEVDIHPALRRTQTNTTASSATLINPSAAQTSASAAEDDGSWPTFHRDQFRALQATDQPVPDRLAYEAVLEGWQASIARRVDRLAAESAEDRRKRELGHRGRLKEWWAKNK</sequence>
<evidence type="ECO:0000313" key="2">
    <source>
        <dbReference type="EMBL" id="KAK5950946.1"/>
    </source>
</evidence>
<comment type="caution">
    <text evidence="2">The sequence shown here is derived from an EMBL/GenBank/DDBJ whole genome shotgun (WGS) entry which is preliminary data.</text>
</comment>
<gene>
    <name evidence="2" type="ORF">OHC33_008018</name>
</gene>
<feature type="region of interest" description="Disordered" evidence="1">
    <location>
        <begin position="60"/>
        <end position="84"/>
    </location>
</feature>
<dbReference type="EMBL" id="JAKLMC020000023">
    <property type="protein sequence ID" value="KAK5950946.1"/>
    <property type="molecule type" value="Genomic_DNA"/>
</dbReference>
<evidence type="ECO:0000313" key="3">
    <source>
        <dbReference type="Proteomes" id="UP001316803"/>
    </source>
</evidence>